<gene>
    <name evidence="2" type="ORF">GCM10010449_11980</name>
</gene>
<dbReference type="EMBL" id="BAAAUG010000022">
    <property type="protein sequence ID" value="GAA3089858.1"/>
    <property type="molecule type" value="Genomic_DNA"/>
</dbReference>
<evidence type="ECO:0000313" key="2">
    <source>
        <dbReference type="EMBL" id="GAA3089858.1"/>
    </source>
</evidence>
<proteinExistence type="predicted"/>
<name>A0ABP6MDU8_9ACTN</name>
<feature type="compositionally biased region" description="Low complexity" evidence="1">
    <location>
        <begin position="75"/>
        <end position="88"/>
    </location>
</feature>
<feature type="region of interest" description="Disordered" evidence="1">
    <location>
        <begin position="75"/>
        <end position="120"/>
    </location>
</feature>
<comment type="caution">
    <text evidence="2">The sequence shown here is derived from an EMBL/GenBank/DDBJ whole genome shotgun (WGS) entry which is preliminary data.</text>
</comment>
<evidence type="ECO:0000313" key="3">
    <source>
        <dbReference type="Proteomes" id="UP001501637"/>
    </source>
</evidence>
<evidence type="ECO:0000256" key="1">
    <source>
        <dbReference type="SAM" id="MobiDB-lite"/>
    </source>
</evidence>
<protein>
    <submittedName>
        <fullName evidence="2">Uncharacterized protein</fullName>
    </submittedName>
</protein>
<feature type="compositionally biased region" description="Polar residues" evidence="1">
    <location>
        <begin position="99"/>
        <end position="120"/>
    </location>
</feature>
<sequence length="120" mass="12766">MTRPECRTARVAVRGPLTARAMRTWKAITARVLRTKSADTSQLGAFVRSTTQSGIARLSSGIRSSRTALSAVMTAYGRSRSTARRGSSFPRATDRGTEGSLSSTSAQSRKPTASSAKTAR</sequence>
<accession>A0ABP6MDU8</accession>
<reference evidence="3" key="1">
    <citation type="journal article" date="2019" name="Int. J. Syst. Evol. Microbiol.">
        <title>The Global Catalogue of Microorganisms (GCM) 10K type strain sequencing project: providing services to taxonomists for standard genome sequencing and annotation.</title>
        <authorList>
            <consortium name="The Broad Institute Genomics Platform"/>
            <consortium name="The Broad Institute Genome Sequencing Center for Infectious Disease"/>
            <person name="Wu L."/>
            <person name="Ma J."/>
        </authorList>
    </citation>
    <scope>NUCLEOTIDE SEQUENCE [LARGE SCALE GENOMIC DNA]</scope>
    <source>
        <strain evidence="3">JCM 9092</strain>
    </source>
</reference>
<keyword evidence="3" id="KW-1185">Reference proteome</keyword>
<dbReference type="Proteomes" id="UP001501637">
    <property type="component" value="Unassembled WGS sequence"/>
</dbReference>
<organism evidence="2 3">
    <name type="scientific">Streptomyces rectiviolaceus</name>
    <dbReference type="NCBI Taxonomy" id="332591"/>
    <lineage>
        <taxon>Bacteria</taxon>
        <taxon>Bacillati</taxon>
        <taxon>Actinomycetota</taxon>
        <taxon>Actinomycetes</taxon>
        <taxon>Kitasatosporales</taxon>
        <taxon>Streptomycetaceae</taxon>
        <taxon>Streptomyces</taxon>
    </lineage>
</organism>